<dbReference type="AlphaFoldDB" id="A0AAD5XAW8"/>
<proteinExistence type="predicted"/>
<protein>
    <recommendedName>
        <fullName evidence="3">F-box domain-containing protein</fullName>
    </recommendedName>
</protein>
<evidence type="ECO:0000313" key="2">
    <source>
        <dbReference type="Proteomes" id="UP001211907"/>
    </source>
</evidence>
<name>A0AAD5XAW8_9FUNG</name>
<organism evidence="1 2">
    <name type="scientific">Physocladia obscura</name>
    <dbReference type="NCBI Taxonomy" id="109957"/>
    <lineage>
        <taxon>Eukaryota</taxon>
        <taxon>Fungi</taxon>
        <taxon>Fungi incertae sedis</taxon>
        <taxon>Chytridiomycota</taxon>
        <taxon>Chytridiomycota incertae sedis</taxon>
        <taxon>Chytridiomycetes</taxon>
        <taxon>Chytridiales</taxon>
        <taxon>Chytriomycetaceae</taxon>
        <taxon>Physocladia</taxon>
    </lineage>
</organism>
<accession>A0AAD5XAW8</accession>
<reference evidence="1" key="1">
    <citation type="submission" date="2020-05" db="EMBL/GenBank/DDBJ databases">
        <title>Phylogenomic resolution of chytrid fungi.</title>
        <authorList>
            <person name="Stajich J.E."/>
            <person name="Amses K."/>
            <person name="Simmons R."/>
            <person name="Seto K."/>
            <person name="Myers J."/>
            <person name="Bonds A."/>
            <person name="Quandt C.A."/>
            <person name="Barry K."/>
            <person name="Liu P."/>
            <person name="Grigoriev I."/>
            <person name="Longcore J.E."/>
            <person name="James T.Y."/>
        </authorList>
    </citation>
    <scope>NUCLEOTIDE SEQUENCE</scope>
    <source>
        <strain evidence="1">JEL0513</strain>
    </source>
</reference>
<comment type="caution">
    <text evidence="1">The sequence shown here is derived from an EMBL/GenBank/DDBJ whole genome shotgun (WGS) entry which is preliminary data.</text>
</comment>
<dbReference type="EMBL" id="JADGJH010001360">
    <property type="protein sequence ID" value="KAJ3114516.1"/>
    <property type="molecule type" value="Genomic_DNA"/>
</dbReference>
<evidence type="ECO:0000313" key="1">
    <source>
        <dbReference type="EMBL" id="KAJ3114516.1"/>
    </source>
</evidence>
<gene>
    <name evidence="1" type="ORF">HK100_001641</name>
</gene>
<evidence type="ECO:0008006" key="3">
    <source>
        <dbReference type="Google" id="ProtNLM"/>
    </source>
</evidence>
<keyword evidence="2" id="KW-1185">Reference proteome</keyword>
<dbReference type="Proteomes" id="UP001211907">
    <property type="component" value="Unassembled WGS sequence"/>
</dbReference>
<sequence>MNHSTYCFIADDLIASLVSEINDYRKILSLPSLNLVERITDLTNQNSLAALISKSNEPKTLQSLLPEILDHIVEFVDPTDIIPLSHSMKYYYHCLGYVFKTCFQVGITFNRKFNTIWPEFAIPEDIIARSEYISLNHAVNVFNLAKCLDKFGGRMRMNLGGNYARQFVQSGRGLFSRRIVLGSVNITKFLAPEITDYFLDAFETGSEIHAVSANWRMHDYYSPEALTPLKCLTISTLIVEILDPQHDFSPYLNQINGLNEVSIQDSLDFSDCEILLGKILSNCKNVKRFHFQSAGGINVNVMTFFFEILHEDYSLKLMKRDSESFDDDEVWVEIKSNYRENLYAFKAELKETNMSVFLLRM</sequence>